<evidence type="ECO:0000313" key="5">
    <source>
        <dbReference type="EMBL" id="KAJ4976925.1"/>
    </source>
</evidence>
<dbReference type="GO" id="GO:0004553">
    <property type="term" value="F:hydrolase activity, hydrolyzing O-glycosyl compounds"/>
    <property type="evidence" value="ECO:0007669"/>
    <property type="project" value="InterPro"/>
</dbReference>
<gene>
    <name evidence="5" type="ORF">NE237_002031</name>
</gene>
<dbReference type="Gene3D" id="2.60.40.1760">
    <property type="entry name" value="glycosyl hydrolase (family 31)"/>
    <property type="match status" value="1"/>
</dbReference>
<name>A0A9Q0KUF6_9MAGN</name>
<reference evidence="5" key="1">
    <citation type="journal article" date="2023" name="Plant J.">
        <title>The genome of the king protea, Protea cynaroides.</title>
        <authorList>
            <person name="Chang J."/>
            <person name="Duong T.A."/>
            <person name="Schoeman C."/>
            <person name="Ma X."/>
            <person name="Roodt D."/>
            <person name="Barker N."/>
            <person name="Li Z."/>
            <person name="Van de Peer Y."/>
            <person name="Mizrachi E."/>
        </authorList>
    </citation>
    <scope>NUCLEOTIDE SEQUENCE</scope>
    <source>
        <tissue evidence="5">Young leaves</tissue>
    </source>
</reference>
<dbReference type="Proteomes" id="UP001141806">
    <property type="component" value="Unassembled WGS sequence"/>
</dbReference>
<dbReference type="InterPro" id="IPR000322">
    <property type="entry name" value="Glyco_hydro_31_TIM"/>
</dbReference>
<dbReference type="SUPFAM" id="SSF51445">
    <property type="entry name" value="(Trans)glycosidases"/>
    <property type="match status" value="1"/>
</dbReference>
<dbReference type="InterPro" id="IPR017853">
    <property type="entry name" value="GH"/>
</dbReference>
<keyword evidence="3" id="KW-0732">Signal</keyword>
<organism evidence="5 6">
    <name type="scientific">Protea cynaroides</name>
    <dbReference type="NCBI Taxonomy" id="273540"/>
    <lineage>
        <taxon>Eukaryota</taxon>
        <taxon>Viridiplantae</taxon>
        <taxon>Streptophyta</taxon>
        <taxon>Embryophyta</taxon>
        <taxon>Tracheophyta</taxon>
        <taxon>Spermatophyta</taxon>
        <taxon>Magnoliopsida</taxon>
        <taxon>Proteales</taxon>
        <taxon>Proteaceae</taxon>
        <taxon>Protea</taxon>
    </lineage>
</organism>
<dbReference type="AlphaFoldDB" id="A0A9Q0KUF6"/>
<feature type="domain" description="Glycoside hydrolase family 31 TIM barrel" evidence="4">
    <location>
        <begin position="101"/>
        <end position="187"/>
    </location>
</feature>
<protein>
    <recommendedName>
        <fullName evidence="4">Glycoside hydrolase family 31 TIM barrel domain-containing protein</fullName>
    </recommendedName>
</protein>
<accession>A0A9Q0KUF6</accession>
<dbReference type="CDD" id="cd14752">
    <property type="entry name" value="GH31_N"/>
    <property type="match status" value="1"/>
</dbReference>
<evidence type="ECO:0000256" key="2">
    <source>
        <dbReference type="RuleBase" id="RU361185"/>
    </source>
</evidence>
<comment type="caution">
    <text evidence="5">The sequence shown here is derived from an EMBL/GenBank/DDBJ whole genome shotgun (WGS) entry which is preliminary data.</text>
</comment>
<evidence type="ECO:0000256" key="1">
    <source>
        <dbReference type="ARBA" id="ARBA00007806"/>
    </source>
</evidence>
<sequence>MGKMRTMTSSPNISTAGLVLLILTCPNLALSRSHIGGVPQKSIYDCFCQEMIIRFVGTGFFNIPLSAMKLLAIGGVLDFYFFVGPTPDSVIQQYTEIIGRPAPMPYWSFGFHQHRYRTKNVSELKGVVAGYAKAGIPLEAMWTDIVYMDAYKDFTLDPINFPPDKMKQFVDQLHQNGQKYVIIVEPGEK</sequence>
<feature type="chain" id="PRO_5040302296" description="Glycoside hydrolase family 31 TIM barrel domain-containing protein" evidence="3">
    <location>
        <begin position="32"/>
        <end position="189"/>
    </location>
</feature>
<dbReference type="GO" id="GO:0005975">
    <property type="term" value="P:carbohydrate metabolic process"/>
    <property type="evidence" value="ECO:0007669"/>
    <property type="project" value="InterPro"/>
</dbReference>
<proteinExistence type="inferred from homology"/>
<dbReference type="PANTHER" id="PTHR22762">
    <property type="entry name" value="ALPHA-GLUCOSIDASE"/>
    <property type="match status" value="1"/>
</dbReference>
<dbReference type="OrthoDB" id="5839090at2759"/>
<evidence type="ECO:0000313" key="6">
    <source>
        <dbReference type="Proteomes" id="UP001141806"/>
    </source>
</evidence>
<dbReference type="EMBL" id="JAMYWD010000003">
    <property type="protein sequence ID" value="KAJ4976925.1"/>
    <property type="molecule type" value="Genomic_DNA"/>
</dbReference>
<keyword evidence="2" id="KW-0378">Hydrolase</keyword>
<dbReference type="PANTHER" id="PTHR22762:SF133">
    <property type="entry name" value="P-TYPE DOMAIN-CONTAINING PROTEIN"/>
    <property type="match status" value="1"/>
</dbReference>
<comment type="similarity">
    <text evidence="1 2">Belongs to the glycosyl hydrolase 31 family.</text>
</comment>
<keyword evidence="6" id="KW-1185">Reference proteome</keyword>
<dbReference type="Pfam" id="PF01055">
    <property type="entry name" value="Glyco_hydro_31_2nd"/>
    <property type="match status" value="1"/>
</dbReference>
<evidence type="ECO:0000256" key="3">
    <source>
        <dbReference type="SAM" id="SignalP"/>
    </source>
</evidence>
<feature type="signal peptide" evidence="3">
    <location>
        <begin position="1"/>
        <end position="31"/>
    </location>
</feature>
<dbReference type="Gene3D" id="3.20.20.80">
    <property type="entry name" value="Glycosidases"/>
    <property type="match status" value="1"/>
</dbReference>
<evidence type="ECO:0000259" key="4">
    <source>
        <dbReference type="Pfam" id="PF01055"/>
    </source>
</evidence>
<keyword evidence="2" id="KW-0326">Glycosidase</keyword>